<feature type="region of interest" description="Disordered" evidence="1">
    <location>
        <begin position="1"/>
        <end position="27"/>
    </location>
</feature>
<feature type="compositionally biased region" description="Basic and acidic residues" evidence="1">
    <location>
        <begin position="1"/>
        <end position="10"/>
    </location>
</feature>
<reference evidence="3 4" key="1">
    <citation type="journal article" date="2020" name="Biotechnol. Biofuels">
        <title>New insights from the biogas microbiome by comprehensive genome-resolved metagenomics of nearly 1600 species originating from multiple anaerobic digesters.</title>
        <authorList>
            <person name="Campanaro S."/>
            <person name="Treu L."/>
            <person name="Rodriguez-R L.M."/>
            <person name="Kovalovszki A."/>
            <person name="Ziels R.M."/>
            <person name="Maus I."/>
            <person name="Zhu X."/>
            <person name="Kougias P.G."/>
            <person name="Basile A."/>
            <person name="Luo G."/>
            <person name="Schluter A."/>
            <person name="Konstantinidis K.T."/>
            <person name="Angelidaki I."/>
        </authorList>
    </citation>
    <scope>NUCLEOTIDE SEQUENCE [LARGE SCALE GENOMIC DNA]</scope>
    <source>
        <strain evidence="3">AS04akNAM_125</strain>
    </source>
</reference>
<keyword evidence="2" id="KW-1133">Transmembrane helix</keyword>
<keyword evidence="2" id="KW-0812">Transmembrane</keyword>
<dbReference type="AlphaFoldDB" id="A0A832PQC0"/>
<keyword evidence="2" id="KW-0472">Membrane</keyword>
<evidence type="ECO:0000256" key="2">
    <source>
        <dbReference type="SAM" id="Phobius"/>
    </source>
</evidence>
<organism evidence="3 4">
    <name type="scientific">Paracoccus solventivorans</name>
    <dbReference type="NCBI Taxonomy" id="53463"/>
    <lineage>
        <taxon>Bacteria</taxon>
        <taxon>Pseudomonadati</taxon>
        <taxon>Pseudomonadota</taxon>
        <taxon>Alphaproteobacteria</taxon>
        <taxon>Rhodobacterales</taxon>
        <taxon>Paracoccaceae</taxon>
        <taxon>Paracoccus</taxon>
    </lineage>
</organism>
<gene>
    <name evidence="3" type="ORF">GXX24_13355</name>
</gene>
<evidence type="ECO:0000313" key="3">
    <source>
        <dbReference type="EMBL" id="HHW35106.1"/>
    </source>
</evidence>
<accession>A0A832PQC0</accession>
<proteinExistence type="predicted"/>
<dbReference type="EMBL" id="DULP01000210">
    <property type="protein sequence ID" value="HHW35106.1"/>
    <property type="molecule type" value="Genomic_DNA"/>
</dbReference>
<sequence length="55" mass="5591">MERLPPDRPAEPAGRASPGGSPGPAPLQAHVLAARTVVFGGTALITAIGCWQMLV</sequence>
<evidence type="ECO:0000256" key="1">
    <source>
        <dbReference type="SAM" id="MobiDB-lite"/>
    </source>
</evidence>
<comment type="caution">
    <text evidence="3">The sequence shown here is derived from an EMBL/GenBank/DDBJ whole genome shotgun (WGS) entry which is preliminary data.</text>
</comment>
<dbReference type="Proteomes" id="UP000580830">
    <property type="component" value="Unassembled WGS sequence"/>
</dbReference>
<protein>
    <submittedName>
        <fullName evidence="3">Uncharacterized protein</fullName>
    </submittedName>
</protein>
<feature type="non-terminal residue" evidence="3">
    <location>
        <position position="55"/>
    </location>
</feature>
<feature type="transmembrane region" description="Helical" evidence="2">
    <location>
        <begin position="32"/>
        <end position="54"/>
    </location>
</feature>
<name>A0A832PQC0_9RHOB</name>
<evidence type="ECO:0000313" key="4">
    <source>
        <dbReference type="Proteomes" id="UP000580830"/>
    </source>
</evidence>